<dbReference type="PANTHER" id="PTHR43162:SF1">
    <property type="entry name" value="PRESTALK A DIFFERENTIATION PROTEIN A"/>
    <property type="match status" value="1"/>
</dbReference>
<evidence type="ECO:0000259" key="1">
    <source>
        <dbReference type="Pfam" id="PF05368"/>
    </source>
</evidence>
<dbReference type="EMBL" id="JADGJD010000244">
    <property type="protein sequence ID" value="KAJ3053028.1"/>
    <property type="molecule type" value="Genomic_DNA"/>
</dbReference>
<name>A0AAD5SF78_9FUNG</name>
<dbReference type="Proteomes" id="UP001212841">
    <property type="component" value="Unassembled WGS sequence"/>
</dbReference>
<dbReference type="AlphaFoldDB" id="A0AAD5SF78"/>
<dbReference type="InterPro" id="IPR008030">
    <property type="entry name" value="NmrA-like"/>
</dbReference>
<dbReference type="Gene3D" id="3.40.50.720">
    <property type="entry name" value="NAD(P)-binding Rossmann-like Domain"/>
    <property type="match status" value="1"/>
</dbReference>
<keyword evidence="3" id="KW-1185">Reference proteome</keyword>
<dbReference type="PANTHER" id="PTHR43162">
    <property type="match status" value="1"/>
</dbReference>
<evidence type="ECO:0000313" key="3">
    <source>
        <dbReference type="Proteomes" id="UP001212841"/>
    </source>
</evidence>
<dbReference type="InterPro" id="IPR051604">
    <property type="entry name" value="Ergot_Alk_Oxidoreductase"/>
</dbReference>
<dbReference type="InterPro" id="IPR036291">
    <property type="entry name" value="NAD(P)-bd_dom_sf"/>
</dbReference>
<dbReference type="Gene3D" id="3.90.25.10">
    <property type="entry name" value="UDP-galactose 4-epimerase, domain 1"/>
    <property type="match status" value="1"/>
</dbReference>
<dbReference type="SUPFAM" id="SSF51735">
    <property type="entry name" value="NAD(P)-binding Rossmann-fold domains"/>
    <property type="match status" value="1"/>
</dbReference>
<organism evidence="2 3">
    <name type="scientific">Rhizophlyctis rosea</name>
    <dbReference type="NCBI Taxonomy" id="64517"/>
    <lineage>
        <taxon>Eukaryota</taxon>
        <taxon>Fungi</taxon>
        <taxon>Fungi incertae sedis</taxon>
        <taxon>Chytridiomycota</taxon>
        <taxon>Chytridiomycota incertae sedis</taxon>
        <taxon>Chytridiomycetes</taxon>
        <taxon>Rhizophlyctidales</taxon>
        <taxon>Rhizophlyctidaceae</taxon>
        <taxon>Rhizophlyctis</taxon>
    </lineage>
</organism>
<accession>A0AAD5SF78</accession>
<proteinExistence type="predicted"/>
<evidence type="ECO:0000313" key="2">
    <source>
        <dbReference type="EMBL" id="KAJ3053028.1"/>
    </source>
</evidence>
<comment type="caution">
    <text evidence="2">The sequence shown here is derived from an EMBL/GenBank/DDBJ whole genome shotgun (WGS) entry which is preliminary data.</text>
</comment>
<protein>
    <recommendedName>
        <fullName evidence="1">NmrA-like domain-containing protein</fullName>
    </recommendedName>
</protein>
<reference evidence="2" key="1">
    <citation type="submission" date="2020-05" db="EMBL/GenBank/DDBJ databases">
        <title>Phylogenomic resolution of chytrid fungi.</title>
        <authorList>
            <person name="Stajich J.E."/>
            <person name="Amses K."/>
            <person name="Simmons R."/>
            <person name="Seto K."/>
            <person name="Myers J."/>
            <person name="Bonds A."/>
            <person name="Quandt C.A."/>
            <person name="Barry K."/>
            <person name="Liu P."/>
            <person name="Grigoriev I."/>
            <person name="Longcore J.E."/>
            <person name="James T.Y."/>
        </authorList>
    </citation>
    <scope>NUCLEOTIDE SEQUENCE</scope>
    <source>
        <strain evidence="2">JEL0318</strain>
    </source>
</reference>
<dbReference type="Pfam" id="PF05368">
    <property type="entry name" value="NmrA"/>
    <property type="match status" value="1"/>
</dbReference>
<gene>
    <name evidence="2" type="ORF">HK097_005199</name>
</gene>
<sequence>MTVTTPKVIAVLGGTGTTGSSVLRALVAAKDSTHPDITIRALVRNPEKARATISSTVELVPITDGLDLASITNALKGVDSLYTMTPPVVETQIQNDSITALAAFQAGVKHVVYLSSLAADPTSTASGILRGHGVAENIYKHYKYPLTILRASWFMDNFFTQTTGLYQTLQNYPVPYVSAKDIGIAAATVLLEGFNRHGGKTYELYDPQPLSYQEIGAKLSKAIGQEVPVADIPNEHLLPALQELGYTAFTAQAVVELMSADLAGAAPADALPKYKDIVGKDPQSFDEFVTENIKTFQNPPTGH</sequence>
<feature type="domain" description="NmrA-like" evidence="1">
    <location>
        <begin position="7"/>
        <end position="241"/>
    </location>
</feature>